<dbReference type="InterPro" id="IPR035965">
    <property type="entry name" value="PAS-like_dom_sf"/>
</dbReference>
<evidence type="ECO:0000259" key="2">
    <source>
        <dbReference type="PROSITE" id="PS50887"/>
    </source>
</evidence>
<comment type="caution">
    <text evidence="3">The sequence shown here is derived from an EMBL/GenBank/DDBJ whole genome shotgun (WGS) entry which is preliminary data.</text>
</comment>
<dbReference type="Pfam" id="PF00990">
    <property type="entry name" value="GGDEF"/>
    <property type="match status" value="1"/>
</dbReference>
<gene>
    <name evidence="3" type="ORF">FHS72_000170</name>
</gene>
<dbReference type="RefSeq" id="WP_343042618.1">
    <property type="nucleotide sequence ID" value="NZ_JACIJM010000001.1"/>
</dbReference>
<dbReference type="SMART" id="SM00052">
    <property type="entry name" value="EAL"/>
    <property type="match status" value="1"/>
</dbReference>
<organism evidence="3 4">
    <name type="scientific">Yoonia ponticola</name>
    <dbReference type="NCBI Taxonomy" id="1524255"/>
    <lineage>
        <taxon>Bacteria</taxon>
        <taxon>Pseudomonadati</taxon>
        <taxon>Pseudomonadota</taxon>
        <taxon>Alphaproteobacteria</taxon>
        <taxon>Rhodobacterales</taxon>
        <taxon>Paracoccaceae</taxon>
        <taxon>Yoonia</taxon>
    </lineage>
</organism>
<dbReference type="EMBL" id="JACIJM010000001">
    <property type="protein sequence ID" value="MBB5720566.1"/>
    <property type="molecule type" value="Genomic_DNA"/>
</dbReference>
<dbReference type="InterPro" id="IPR029787">
    <property type="entry name" value="Nucleotide_cyclase"/>
</dbReference>
<dbReference type="PANTHER" id="PTHR44757">
    <property type="entry name" value="DIGUANYLATE CYCLASE DGCP"/>
    <property type="match status" value="1"/>
</dbReference>
<evidence type="ECO:0000313" key="3">
    <source>
        <dbReference type="EMBL" id="MBB5720566.1"/>
    </source>
</evidence>
<dbReference type="AlphaFoldDB" id="A0A7W9EY54"/>
<evidence type="ECO:0000313" key="4">
    <source>
        <dbReference type="Proteomes" id="UP000535415"/>
    </source>
</evidence>
<dbReference type="SUPFAM" id="SSF55785">
    <property type="entry name" value="PYP-like sensor domain (PAS domain)"/>
    <property type="match status" value="1"/>
</dbReference>
<dbReference type="Pfam" id="PF00563">
    <property type="entry name" value="EAL"/>
    <property type="match status" value="1"/>
</dbReference>
<sequence>MKNIRIEPSSTTLCAGPATGLDTAIQDRFSLIRRLKAPVWVFDIDNSRIVFANAPAFMLWQANNEQELCARDLSQNMSPAVKRRLQQYQVDFIEYDSVFTEQWTLYPNGQPTSVMVAYSGIRLDGGRMAMFCEVLDGSEAEPENIRSAEALLHTDVMITQYAMDGDLLYMNPAARNAAVGSQHVFSDIFMDRTDYDNVMAAIHNTGEHRLVTQAHTGIGARWYDISAKRCLDAVTGKPAVLVTATDVSELKVAKDKARYLADRDQLTGCYNRNYIQQHFDTLMTTNSGKCALLYFDIDKFKTINDEIGHEMGDIVLKKLAHRARKLLRNDDLLGRLGGDEFVILLHDATSPDDISNKIDELQRAFGEPIRNAATHVNVTVSLGVTTFEPHGIEFDTALRNADIALYVSKQSGRDQATYFNEEIGAIDKERRLIEADIRRGIAQNEFILHYQPRVHLPNGQTVSVEALVRWEHPDRGLIMPDNFIPICEETGMIEDLGKIVLDIGCKQALAWANAGIDMGVSINISPRQFQGTQLMDALKAFTKTPGFPRHKIELEITENVLFGDHNKIAEKLQEIVEMGYRIAIDDFGTGYSNLSYISRFPLNCIKIDKSFVSQLPESGPIIQLILTLAKQVGATAVAEGVETQAEYDWLLAEGCTQVQGYYFSKPVPLLRLQTSFDASAIKPAAPSAKTANAPNA</sequence>
<evidence type="ECO:0000259" key="1">
    <source>
        <dbReference type="PROSITE" id="PS50883"/>
    </source>
</evidence>
<dbReference type="InterPro" id="IPR001633">
    <property type="entry name" value="EAL_dom"/>
</dbReference>
<dbReference type="Proteomes" id="UP000535415">
    <property type="component" value="Unassembled WGS sequence"/>
</dbReference>
<name>A0A7W9EY54_9RHOB</name>
<proteinExistence type="predicted"/>
<dbReference type="PROSITE" id="PS50883">
    <property type="entry name" value="EAL"/>
    <property type="match status" value="1"/>
</dbReference>
<accession>A0A7W9EY54</accession>
<dbReference type="InterPro" id="IPR052155">
    <property type="entry name" value="Biofilm_reg_signaling"/>
</dbReference>
<dbReference type="Gene3D" id="3.20.20.450">
    <property type="entry name" value="EAL domain"/>
    <property type="match status" value="1"/>
</dbReference>
<dbReference type="InterPro" id="IPR000160">
    <property type="entry name" value="GGDEF_dom"/>
</dbReference>
<keyword evidence="4" id="KW-1185">Reference proteome</keyword>
<feature type="domain" description="GGDEF" evidence="2">
    <location>
        <begin position="288"/>
        <end position="421"/>
    </location>
</feature>
<dbReference type="InterPro" id="IPR043128">
    <property type="entry name" value="Rev_trsase/Diguanyl_cyclase"/>
</dbReference>
<dbReference type="CDD" id="cd01949">
    <property type="entry name" value="GGDEF"/>
    <property type="match status" value="1"/>
</dbReference>
<dbReference type="SMART" id="SM00267">
    <property type="entry name" value="GGDEF"/>
    <property type="match status" value="1"/>
</dbReference>
<dbReference type="CDD" id="cd01948">
    <property type="entry name" value="EAL"/>
    <property type="match status" value="1"/>
</dbReference>
<dbReference type="PROSITE" id="PS50887">
    <property type="entry name" value="GGDEF"/>
    <property type="match status" value="1"/>
</dbReference>
<dbReference type="SUPFAM" id="SSF141868">
    <property type="entry name" value="EAL domain-like"/>
    <property type="match status" value="1"/>
</dbReference>
<reference evidence="3 4" key="1">
    <citation type="submission" date="2020-08" db="EMBL/GenBank/DDBJ databases">
        <title>Genomic Encyclopedia of Type Strains, Phase IV (KMG-IV): sequencing the most valuable type-strain genomes for metagenomic binning, comparative biology and taxonomic classification.</title>
        <authorList>
            <person name="Goeker M."/>
        </authorList>
    </citation>
    <scope>NUCLEOTIDE SEQUENCE [LARGE SCALE GENOMIC DNA]</scope>
    <source>
        <strain evidence="3 4">DSM 101064</strain>
    </source>
</reference>
<protein>
    <submittedName>
        <fullName evidence="3">Diguanylate cyclase (GGDEF)-like protein</fullName>
    </submittedName>
</protein>
<feature type="domain" description="EAL" evidence="1">
    <location>
        <begin position="430"/>
        <end position="680"/>
    </location>
</feature>
<dbReference type="Gene3D" id="3.30.70.270">
    <property type="match status" value="1"/>
</dbReference>
<dbReference type="InterPro" id="IPR035919">
    <property type="entry name" value="EAL_sf"/>
</dbReference>
<dbReference type="PANTHER" id="PTHR44757:SF2">
    <property type="entry name" value="BIOFILM ARCHITECTURE MAINTENANCE PROTEIN MBAA"/>
    <property type="match status" value="1"/>
</dbReference>
<dbReference type="NCBIfam" id="TIGR00254">
    <property type="entry name" value="GGDEF"/>
    <property type="match status" value="1"/>
</dbReference>
<dbReference type="SUPFAM" id="SSF55073">
    <property type="entry name" value="Nucleotide cyclase"/>
    <property type="match status" value="1"/>
</dbReference>